<keyword evidence="5" id="KW-0479">Metal-binding</keyword>
<name>A0A645JCZ1_9ZZZZ</name>
<evidence type="ECO:0000256" key="8">
    <source>
        <dbReference type="ARBA" id="ARBA00023239"/>
    </source>
</evidence>
<evidence type="ECO:0000256" key="4">
    <source>
        <dbReference type="ARBA" id="ARBA00022485"/>
    </source>
</evidence>
<feature type="domain" description="Serine dehydratase-like alpha subunit" evidence="9">
    <location>
        <begin position="1"/>
        <end position="94"/>
    </location>
</feature>
<evidence type="ECO:0000256" key="1">
    <source>
        <dbReference type="ARBA" id="ARBA00001966"/>
    </source>
</evidence>
<evidence type="ECO:0000313" key="10">
    <source>
        <dbReference type="EMBL" id="MPN61326.1"/>
    </source>
</evidence>
<organism evidence="10">
    <name type="scientific">bioreactor metagenome</name>
    <dbReference type="NCBI Taxonomy" id="1076179"/>
    <lineage>
        <taxon>unclassified sequences</taxon>
        <taxon>metagenomes</taxon>
        <taxon>ecological metagenomes</taxon>
    </lineage>
</organism>
<proteinExistence type="predicted"/>
<comment type="caution">
    <text evidence="10">The sequence shown here is derived from an EMBL/GenBank/DDBJ whole genome shotgun (WGS) entry which is preliminary data.</text>
</comment>
<accession>A0A645JCZ1</accession>
<comment type="cofactor">
    <cofactor evidence="1">
        <name>[4Fe-4S] cluster</name>
        <dbReference type="ChEBI" id="CHEBI:49883"/>
    </cofactor>
</comment>
<keyword evidence="4" id="KW-0004">4Fe-4S</keyword>
<evidence type="ECO:0000256" key="5">
    <source>
        <dbReference type="ARBA" id="ARBA00022723"/>
    </source>
</evidence>
<dbReference type="GO" id="GO:0051539">
    <property type="term" value="F:4 iron, 4 sulfur cluster binding"/>
    <property type="evidence" value="ECO:0007669"/>
    <property type="project" value="UniProtKB-KW"/>
</dbReference>
<evidence type="ECO:0000256" key="7">
    <source>
        <dbReference type="ARBA" id="ARBA00023014"/>
    </source>
</evidence>
<dbReference type="Pfam" id="PF03313">
    <property type="entry name" value="SDH_alpha"/>
    <property type="match status" value="1"/>
</dbReference>
<evidence type="ECO:0000256" key="3">
    <source>
        <dbReference type="ARBA" id="ARBA00022432"/>
    </source>
</evidence>
<dbReference type="PANTHER" id="PTHR30182">
    <property type="entry name" value="L-SERINE DEHYDRATASE"/>
    <property type="match status" value="1"/>
</dbReference>
<dbReference type="EMBL" id="VSSQ01137794">
    <property type="protein sequence ID" value="MPN61326.1"/>
    <property type="molecule type" value="Genomic_DNA"/>
</dbReference>
<evidence type="ECO:0000256" key="6">
    <source>
        <dbReference type="ARBA" id="ARBA00023004"/>
    </source>
</evidence>
<dbReference type="GO" id="GO:0046872">
    <property type="term" value="F:metal ion binding"/>
    <property type="evidence" value="ECO:0007669"/>
    <property type="project" value="UniProtKB-KW"/>
</dbReference>
<dbReference type="InterPro" id="IPR005130">
    <property type="entry name" value="Ser_deHydtase-like_asu"/>
</dbReference>
<protein>
    <submittedName>
        <fullName evidence="10">L-serine dehydratase, alpha chain</fullName>
        <ecNumber evidence="10">4.3.1.17</ecNumber>
    </submittedName>
</protein>
<dbReference type="InterPro" id="IPR051318">
    <property type="entry name" value="Fe-S_L-Ser"/>
</dbReference>
<reference evidence="10" key="1">
    <citation type="submission" date="2019-08" db="EMBL/GenBank/DDBJ databases">
        <authorList>
            <person name="Kucharzyk K."/>
            <person name="Murdoch R.W."/>
            <person name="Higgins S."/>
            <person name="Loffler F."/>
        </authorList>
    </citation>
    <scope>NUCLEOTIDE SEQUENCE</scope>
</reference>
<dbReference type="GO" id="GO:0006094">
    <property type="term" value="P:gluconeogenesis"/>
    <property type="evidence" value="ECO:0007669"/>
    <property type="project" value="UniProtKB-KW"/>
</dbReference>
<dbReference type="PANTHER" id="PTHR30182:SF1">
    <property type="entry name" value="L-SERINE DEHYDRATASE 1"/>
    <property type="match status" value="1"/>
</dbReference>
<keyword evidence="8 10" id="KW-0456">Lyase</keyword>
<evidence type="ECO:0000259" key="9">
    <source>
        <dbReference type="Pfam" id="PF03313"/>
    </source>
</evidence>
<evidence type="ECO:0000256" key="2">
    <source>
        <dbReference type="ARBA" id="ARBA00004742"/>
    </source>
</evidence>
<dbReference type="GO" id="GO:0003941">
    <property type="term" value="F:L-serine ammonia-lyase activity"/>
    <property type="evidence" value="ECO:0007669"/>
    <property type="project" value="UniProtKB-EC"/>
</dbReference>
<keyword evidence="3" id="KW-0312">Gluconeogenesis</keyword>
<dbReference type="AlphaFoldDB" id="A0A645JCZ1"/>
<sequence length="108" mass="11520">MASLFSDDQRKIIHAMAICLKNLLGLVCDPIAGPIEIPCIKRNAVGVANAFISADMALAGIESFIPPDEVIDALVDVERRLPQELKCATVGGLACTCTAQKVRKELAK</sequence>
<comment type="pathway">
    <text evidence="2">Carbohydrate biosynthesis; gluconeogenesis.</text>
</comment>
<dbReference type="EC" id="4.3.1.17" evidence="10"/>
<gene>
    <name evidence="10" type="primary">sdhA_30</name>
    <name evidence="10" type="ORF">SDC9_209062</name>
</gene>
<keyword evidence="7" id="KW-0411">Iron-sulfur</keyword>
<keyword evidence="6" id="KW-0408">Iron</keyword>